<evidence type="ECO:0000313" key="4">
    <source>
        <dbReference type="Proteomes" id="UP000008370"/>
    </source>
</evidence>
<feature type="region of interest" description="Disordered" evidence="1">
    <location>
        <begin position="222"/>
        <end position="241"/>
    </location>
</feature>
<dbReference type="Proteomes" id="UP000008370">
    <property type="component" value="Unassembled WGS sequence"/>
</dbReference>
<dbReference type="Gene3D" id="1.10.510.10">
    <property type="entry name" value="Transferase(Phosphotransferase) domain 1"/>
    <property type="match status" value="1"/>
</dbReference>
<dbReference type="RefSeq" id="XP_007399728.1">
    <property type="nucleotide sequence ID" value="XM_007399666.1"/>
</dbReference>
<dbReference type="InParanoid" id="K5UQ39"/>
<organism evidence="3 4">
    <name type="scientific">Phanerochaete carnosa (strain HHB-10118-sp)</name>
    <name type="common">White-rot fungus</name>
    <name type="synonym">Peniophora carnosa</name>
    <dbReference type="NCBI Taxonomy" id="650164"/>
    <lineage>
        <taxon>Eukaryota</taxon>
        <taxon>Fungi</taxon>
        <taxon>Dikarya</taxon>
        <taxon>Basidiomycota</taxon>
        <taxon>Agaricomycotina</taxon>
        <taxon>Agaricomycetes</taxon>
        <taxon>Polyporales</taxon>
        <taxon>Phanerochaetaceae</taxon>
        <taxon>Phanerochaete</taxon>
    </lineage>
</organism>
<name>K5UQ39_PHACS</name>
<reference evidence="3 4" key="1">
    <citation type="journal article" date="2012" name="BMC Genomics">
        <title>Comparative genomics of the white-rot fungi, Phanerochaete carnosa and P. chrysosporium, to elucidate the genetic basis of the distinct wood types they colonize.</title>
        <authorList>
            <person name="Suzuki H."/>
            <person name="MacDonald J."/>
            <person name="Syed K."/>
            <person name="Salamov A."/>
            <person name="Hori C."/>
            <person name="Aerts A."/>
            <person name="Henrissat B."/>
            <person name="Wiebenga A."/>
            <person name="vanKuyk P.A."/>
            <person name="Barry K."/>
            <person name="Lindquist E."/>
            <person name="LaButti K."/>
            <person name="Lapidus A."/>
            <person name="Lucas S."/>
            <person name="Coutinho P."/>
            <person name="Gong Y."/>
            <person name="Samejima M."/>
            <person name="Mahadevan R."/>
            <person name="Abou-Zaid M."/>
            <person name="de Vries R.P."/>
            <person name="Igarashi K."/>
            <person name="Yadav J.S."/>
            <person name="Grigoriev I.V."/>
            <person name="Master E.R."/>
        </authorList>
    </citation>
    <scope>NUCLEOTIDE SEQUENCE [LARGE SCALE GENOMIC DNA]</scope>
    <source>
        <strain evidence="3 4">HHB-10118-sp</strain>
    </source>
</reference>
<accession>K5UQ39</accession>
<dbReference type="PANTHER" id="PTHR38248">
    <property type="entry name" value="FUNK1 6"/>
    <property type="match status" value="1"/>
</dbReference>
<dbReference type="GeneID" id="18913244"/>
<keyword evidence="4" id="KW-1185">Reference proteome</keyword>
<feature type="compositionally biased region" description="Acidic residues" evidence="1">
    <location>
        <begin position="222"/>
        <end position="239"/>
    </location>
</feature>
<dbReference type="KEGG" id="pco:PHACADRAFT_212551"/>
<sequence length="377" mass="43966">MRPRYASNWAAFLQYALVGRHTMVYNATVESPPMKAHNTPLVIKISQQVHTRPKEQNLLRIAQKVGVKGLPELCYFGDLWSLDDGFRRLFFEEEQMNYEKRILRALIYTKYKHLGTLFSKSSEYLGEMIYQMLECKQPISDLRFKAQILHRDISYNNFMVQRRGADEAPLFILNDFDLATRVTPNGEPVAGPSSKHRTGTLPFMARDVLYGLWWAFEKIEEEEEDDDDDDDDEEEEEEKQEVLPVPYHLVRFDYESLLYVALWCGFKCEEQSARHAGVRQQVVAWECGSYDELLHNKRGLFLYTSGSKSLSCFPLSRRFRRWRSFFQAWIDTVQPPASDDLGESVNQYWDLEKILSALREADPNKPKSKERPGGKSS</sequence>
<feature type="domain" description="Fungal-type protein kinase" evidence="2">
    <location>
        <begin position="93"/>
        <end position="263"/>
    </location>
</feature>
<evidence type="ECO:0000259" key="2">
    <source>
        <dbReference type="Pfam" id="PF17667"/>
    </source>
</evidence>
<dbReference type="OrthoDB" id="5584477at2759"/>
<dbReference type="EMBL" id="JH930476">
    <property type="protein sequence ID" value="EKM51936.1"/>
    <property type="molecule type" value="Genomic_DNA"/>
</dbReference>
<dbReference type="InterPro" id="IPR011009">
    <property type="entry name" value="Kinase-like_dom_sf"/>
</dbReference>
<dbReference type="AlphaFoldDB" id="K5UQ39"/>
<dbReference type="Pfam" id="PF17667">
    <property type="entry name" value="Pkinase_fungal"/>
    <property type="match status" value="1"/>
</dbReference>
<dbReference type="InterPro" id="IPR040976">
    <property type="entry name" value="Pkinase_fungal"/>
</dbReference>
<dbReference type="SUPFAM" id="SSF56112">
    <property type="entry name" value="Protein kinase-like (PK-like)"/>
    <property type="match status" value="1"/>
</dbReference>
<gene>
    <name evidence="3" type="ORF">PHACADRAFT_212551</name>
</gene>
<dbReference type="PANTHER" id="PTHR38248:SF2">
    <property type="entry name" value="FUNK1 11"/>
    <property type="match status" value="1"/>
</dbReference>
<dbReference type="HOGENOM" id="CLU_733859_0_0_1"/>
<proteinExistence type="predicted"/>
<protein>
    <recommendedName>
        <fullName evidence="2">Fungal-type protein kinase domain-containing protein</fullName>
    </recommendedName>
</protein>
<evidence type="ECO:0000256" key="1">
    <source>
        <dbReference type="SAM" id="MobiDB-lite"/>
    </source>
</evidence>
<evidence type="ECO:0000313" key="3">
    <source>
        <dbReference type="EMBL" id="EKM51936.1"/>
    </source>
</evidence>